<protein>
    <submittedName>
        <fullName evidence="1">Uncharacterized protein</fullName>
    </submittedName>
</protein>
<dbReference type="AlphaFoldDB" id="A0A1B6L955"/>
<reference evidence="1" key="1">
    <citation type="submission" date="2015-11" db="EMBL/GenBank/DDBJ databases">
        <title>De novo transcriptome assembly of four potential Pierce s Disease insect vectors from Arizona vineyards.</title>
        <authorList>
            <person name="Tassone E.E."/>
        </authorList>
    </citation>
    <scope>NUCLEOTIDE SEQUENCE</scope>
</reference>
<feature type="non-terminal residue" evidence="1">
    <location>
        <position position="103"/>
    </location>
</feature>
<gene>
    <name evidence="1" type="ORF">g.48065</name>
</gene>
<name>A0A1B6L955_9HEMI</name>
<dbReference type="EMBL" id="GEBQ01019738">
    <property type="protein sequence ID" value="JAT20239.1"/>
    <property type="molecule type" value="Transcribed_RNA"/>
</dbReference>
<sequence>MWQHVSEIAGKLNKSGCFPIEHLHPNNNNGGDNTLCAANSLNDYFVNVGEELVSMVPNVNCTVDDEQYSLQTEFRLIPITEQQLAECVAELRGGSAPGTNGIT</sequence>
<evidence type="ECO:0000313" key="1">
    <source>
        <dbReference type="EMBL" id="JAT20239.1"/>
    </source>
</evidence>
<proteinExistence type="predicted"/>
<accession>A0A1B6L955</accession>
<organism evidence="1">
    <name type="scientific">Graphocephala atropunctata</name>
    <dbReference type="NCBI Taxonomy" id="36148"/>
    <lineage>
        <taxon>Eukaryota</taxon>
        <taxon>Metazoa</taxon>
        <taxon>Ecdysozoa</taxon>
        <taxon>Arthropoda</taxon>
        <taxon>Hexapoda</taxon>
        <taxon>Insecta</taxon>
        <taxon>Pterygota</taxon>
        <taxon>Neoptera</taxon>
        <taxon>Paraneoptera</taxon>
        <taxon>Hemiptera</taxon>
        <taxon>Auchenorrhyncha</taxon>
        <taxon>Membracoidea</taxon>
        <taxon>Cicadellidae</taxon>
        <taxon>Cicadellinae</taxon>
        <taxon>Cicadellini</taxon>
        <taxon>Graphocephala</taxon>
    </lineage>
</organism>